<gene>
    <name evidence="3" type="ORF">H8695_07250</name>
</gene>
<dbReference type="EMBL" id="JACRSP010000003">
    <property type="protein sequence ID" value="MBC8536480.1"/>
    <property type="molecule type" value="Genomic_DNA"/>
</dbReference>
<protein>
    <recommendedName>
        <fullName evidence="5">Zinc-finger domain-containing protein</fullName>
    </recommendedName>
</protein>
<dbReference type="InterPro" id="IPR041916">
    <property type="entry name" value="Anti_sigma_zinc_sf"/>
</dbReference>
<dbReference type="Gene3D" id="1.10.10.1320">
    <property type="entry name" value="Anti-sigma factor, zinc-finger domain"/>
    <property type="match status" value="1"/>
</dbReference>
<evidence type="ECO:0000313" key="4">
    <source>
        <dbReference type="Proteomes" id="UP000620366"/>
    </source>
</evidence>
<keyword evidence="2" id="KW-0472">Membrane</keyword>
<name>A0A926HV04_9FIRM</name>
<keyword evidence="2" id="KW-0812">Transmembrane</keyword>
<feature type="region of interest" description="Disordered" evidence="1">
    <location>
        <begin position="128"/>
        <end position="149"/>
    </location>
</feature>
<feature type="compositionally biased region" description="Low complexity" evidence="1">
    <location>
        <begin position="165"/>
        <end position="183"/>
    </location>
</feature>
<organism evidence="3 4">
    <name type="scientific">Feifania hominis</name>
    <dbReference type="NCBI Taxonomy" id="2763660"/>
    <lineage>
        <taxon>Bacteria</taxon>
        <taxon>Bacillati</taxon>
        <taxon>Bacillota</taxon>
        <taxon>Clostridia</taxon>
        <taxon>Eubacteriales</taxon>
        <taxon>Feifaniaceae</taxon>
        <taxon>Feifania</taxon>
    </lineage>
</organism>
<feature type="transmembrane region" description="Helical" evidence="2">
    <location>
        <begin position="94"/>
        <end position="113"/>
    </location>
</feature>
<feature type="compositionally biased region" description="Basic and acidic residues" evidence="1">
    <location>
        <begin position="201"/>
        <end position="211"/>
    </location>
</feature>
<proteinExistence type="predicted"/>
<reference evidence="3" key="1">
    <citation type="submission" date="2020-08" db="EMBL/GenBank/DDBJ databases">
        <title>Genome public.</title>
        <authorList>
            <person name="Liu C."/>
            <person name="Sun Q."/>
        </authorList>
    </citation>
    <scope>NUCLEOTIDE SEQUENCE</scope>
    <source>
        <strain evidence="3">BX7</strain>
    </source>
</reference>
<sequence length="342" mass="36519">MTCRQFEDHLEALVGGTLPETLAAELERHRESCPACDQRYRTLWALYDLSVDSPCNPPEGFCDAVMEKIDALERDNVIELSAPTAPRRKFRYPFTAVAAAAVVLLFAGSRIWAAPIMDRVAEPESVASPALEPRSAEDLPLTDCLPGSEAQFYRNSDENAKMQDAATGAESGGAANSAEPSAPTGTAPDDAVDGGAQSDEIQSKGDGKDRALGGSSEAGLPPVDIGVTPNNLLVLPDPTDGQILAEMVPLYQTGFAFVYTGSAGDSAEALENLERDQSITSGAVYRYAFNGYTAYYLRAELEAQLPAEGLQRASEPVETAEGTLRLDETAEYGAVLLYDEPQ</sequence>
<keyword evidence="2" id="KW-1133">Transmembrane helix</keyword>
<evidence type="ECO:0000313" key="3">
    <source>
        <dbReference type="EMBL" id="MBC8536480.1"/>
    </source>
</evidence>
<dbReference type="AlphaFoldDB" id="A0A926HV04"/>
<evidence type="ECO:0000256" key="2">
    <source>
        <dbReference type="SAM" id="Phobius"/>
    </source>
</evidence>
<feature type="region of interest" description="Disordered" evidence="1">
    <location>
        <begin position="163"/>
        <end position="224"/>
    </location>
</feature>
<dbReference type="Proteomes" id="UP000620366">
    <property type="component" value="Unassembled WGS sequence"/>
</dbReference>
<accession>A0A926HV04</accession>
<evidence type="ECO:0000256" key="1">
    <source>
        <dbReference type="SAM" id="MobiDB-lite"/>
    </source>
</evidence>
<keyword evidence="4" id="KW-1185">Reference proteome</keyword>
<comment type="caution">
    <text evidence="3">The sequence shown here is derived from an EMBL/GenBank/DDBJ whole genome shotgun (WGS) entry which is preliminary data.</text>
</comment>
<dbReference type="RefSeq" id="WP_249300324.1">
    <property type="nucleotide sequence ID" value="NZ_JACRSP010000003.1"/>
</dbReference>
<evidence type="ECO:0008006" key="5">
    <source>
        <dbReference type="Google" id="ProtNLM"/>
    </source>
</evidence>